<organism evidence="1 2">
    <name type="scientific">Pedobacter roseus</name>
    <dbReference type="NCBI Taxonomy" id="336820"/>
    <lineage>
        <taxon>Bacteria</taxon>
        <taxon>Pseudomonadati</taxon>
        <taxon>Bacteroidota</taxon>
        <taxon>Sphingobacteriia</taxon>
        <taxon>Sphingobacteriales</taxon>
        <taxon>Sphingobacteriaceae</taxon>
        <taxon>Pedobacter</taxon>
    </lineage>
</organism>
<sequence>MNIPLYIYYELLIRLSEIEAEIGHYVSSTADHEICIIRTTNGTIKVPINLLKKQFDDPNLIDNEELKVLSQTFRPNYL</sequence>
<evidence type="ECO:0000313" key="2">
    <source>
        <dbReference type="Proteomes" id="UP000515806"/>
    </source>
</evidence>
<dbReference type="EMBL" id="CP060723">
    <property type="protein sequence ID" value="QNN43790.1"/>
    <property type="molecule type" value="Genomic_DNA"/>
</dbReference>
<dbReference type="Proteomes" id="UP000515806">
    <property type="component" value="Chromosome"/>
</dbReference>
<dbReference type="RefSeq" id="WP_187594253.1">
    <property type="nucleotide sequence ID" value="NZ_CP060723.1"/>
</dbReference>
<proteinExistence type="predicted"/>
<name>A0A7G9QKB5_9SPHI</name>
<reference evidence="1 2" key="1">
    <citation type="submission" date="2020-08" db="EMBL/GenBank/DDBJ databases">
        <title>Genome sequence of Pedobacter roseus KACC 11594T.</title>
        <authorList>
            <person name="Hyun D.-W."/>
            <person name="Bae J.-W."/>
        </authorList>
    </citation>
    <scope>NUCLEOTIDE SEQUENCE [LARGE SCALE GENOMIC DNA]</scope>
    <source>
        <strain evidence="1 2">KACC 11594</strain>
    </source>
</reference>
<evidence type="ECO:0000313" key="1">
    <source>
        <dbReference type="EMBL" id="QNN43790.1"/>
    </source>
</evidence>
<accession>A0A7G9QKB5</accession>
<dbReference type="KEGG" id="proe:H9L23_06795"/>
<protein>
    <submittedName>
        <fullName evidence="1">Uncharacterized protein</fullName>
    </submittedName>
</protein>
<dbReference type="AlphaFoldDB" id="A0A7G9QKB5"/>
<keyword evidence="2" id="KW-1185">Reference proteome</keyword>
<gene>
    <name evidence="1" type="ORF">H9L23_06795</name>
</gene>